<dbReference type="GO" id="GO:0003677">
    <property type="term" value="F:DNA binding"/>
    <property type="evidence" value="ECO:0007669"/>
    <property type="project" value="UniProtKB-KW"/>
</dbReference>
<evidence type="ECO:0000259" key="2">
    <source>
        <dbReference type="PROSITE" id="PS50110"/>
    </source>
</evidence>
<dbReference type="SMART" id="SM00850">
    <property type="entry name" value="LytTR"/>
    <property type="match status" value="1"/>
</dbReference>
<dbReference type="InterPro" id="IPR007492">
    <property type="entry name" value="LytTR_DNA-bd_dom"/>
</dbReference>
<dbReference type="Proteomes" id="UP000267223">
    <property type="component" value="Unassembled WGS sequence"/>
</dbReference>
<evidence type="ECO:0000313" key="4">
    <source>
        <dbReference type="EMBL" id="RNI37367.1"/>
    </source>
</evidence>
<dbReference type="PROSITE" id="PS50110">
    <property type="entry name" value="RESPONSE_REGULATORY"/>
    <property type="match status" value="1"/>
</dbReference>
<proteinExistence type="predicted"/>
<feature type="modified residue" description="4-aspartylphosphate" evidence="1">
    <location>
        <position position="56"/>
    </location>
</feature>
<dbReference type="PROSITE" id="PS50930">
    <property type="entry name" value="HTH_LYTTR"/>
    <property type="match status" value="1"/>
</dbReference>
<gene>
    <name evidence="4" type="ORF">EFY79_08185</name>
</gene>
<keyword evidence="4" id="KW-0238">DNA-binding</keyword>
<dbReference type="SUPFAM" id="SSF52172">
    <property type="entry name" value="CheY-like"/>
    <property type="match status" value="1"/>
</dbReference>
<dbReference type="RefSeq" id="WP_123120208.1">
    <property type="nucleotide sequence ID" value="NZ_RJJR01000005.1"/>
</dbReference>
<dbReference type="GO" id="GO:0000156">
    <property type="term" value="F:phosphorelay response regulator activity"/>
    <property type="evidence" value="ECO:0007669"/>
    <property type="project" value="InterPro"/>
</dbReference>
<reference evidence="4 5" key="1">
    <citation type="submission" date="2018-11" db="EMBL/GenBank/DDBJ databases">
        <title>Draft genome sequence of Ferruginibacter sp. BO-59.</title>
        <authorList>
            <person name="Im W.T."/>
        </authorList>
    </citation>
    <scope>NUCLEOTIDE SEQUENCE [LARGE SCALE GENOMIC DNA]</scope>
    <source>
        <strain evidence="4 5">BO-59</strain>
    </source>
</reference>
<dbReference type="SMART" id="SM00448">
    <property type="entry name" value="REC"/>
    <property type="match status" value="1"/>
</dbReference>
<dbReference type="Pfam" id="PF00072">
    <property type="entry name" value="Response_reg"/>
    <property type="match status" value="1"/>
</dbReference>
<evidence type="ECO:0000256" key="1">
    <source>
        <dbReference type="PROSITE-ProRule" id="PRU00169"/>
    </source>
</evidence>
<accession>A0A3M9NJ66</accession>
<evidence type="ECO:0000313" key="5">
    <source>
        <dbReference type="Proteomes" id="UP000267223"/>
    </source>
</evidence>
<dbReference type="Pfam" id="PF04397">
    <property type="entry name" value="LytTR"/>
    <property type="match status" value="1"/>
</dbReference>
<evidence type="ECO:0000259" key="3">
    <source>
        <dbReference type="PROSITE" id="PS50930"/>
    </source>
</evidence>
<feature type="domain" description="HTH LytTR-type" evidence="3">
    <location>
        <begin position="149"/>
        <end position="219"/>
    </location>
</feature>
<protein>
    <submittedName>
        <fullName evidence="4">DNA-binding response regulator</fullName>
    </submittedName>
</protein>
<dbReference type="PANTHER" id="PTHR37299:SF1">
    <property type="entry name" value="STAGE 0 SPORULATION PROTEIN A HOMOLOG"/>
    <property type="match status" value="1"/>
</dbReference>
<organism evidence="4 5">
    <name type="scientific">Hanamia caeni</name>
    <dbReference type="NCBI Taxonomy" id="2294116"/>
    <lineage>
        <taxon>Bacteria</taxon>
        <taxon>Pseudomonadati</taxon>
        <taxon>Bacteroidota</taxon>
        <taxon>Chitinophagia</taxon>
        <taxon>Chitinophagales</taxon>
        <taxon>Chitinophagaceae</taxon>
        <taxon>Hanamia</taxon>
    </lineage>
</organism>
<dbReference type="CDD" id="cd17534">
    <property type="entry name" value="REC_DC-like"/>
    <property type="match status" value="1"/>
</dbReference>
<dbReference type="Gene3D" id="3.40.50.2300">
    <property type="match status" value="1"/>
</dbReference>
<dbReference type="Gene3D" id="2.40.50.1020">
    <property type="entry name" value="LytTr DNA-binding domain"/>
    <property type="match status" value="1"/>
</dbReference>
<feature type="domain" description="Response regulatory" evidence="2">
    <location>
        <begin position="6"/>
        <end position="121"/>
    </location>
</feature>
<keyword evidence="1" id="KW-0597">Phosphoprotein</keyword>
<dbReference type="OrthoDB" id="1646880at2"/>
<dbReference type="PANTHER" id="PTHR37299">
    <property type="entry name" value="TRANSCRIPTIONAL REGULATOR-RELATED"/>
    <property type="match status" value="1"/>
</dbReference>
<keyword evidence="5" id="KW-1185">Reference proteome</keyword>
<name>A0A3M9NJ66_9BACT</name>
<sequence>MGHLVKILVVEDNMLIGAKIALQLASFGYEVAGILPQGEEAIAYMKENIVDIILLDINLKEKADGIETAKQIQKQFSVPVIYLTANADEATFNRAKITKPAAFISKPFKQVDLQRAIELTICRMAEKQTGPVSAVENSNNQHFILRDRIFIRSRDKMIKIMVPDILYIEADRNYSQVFTRQKEFLLSLTLKAIEEKLPADIFVRIHRSYIINILQVEEVAESHVIIGQKAIPMSAVLKDNLLRKIQTL</sequence>
<comment type="caution">
    <text evidence="4">The sequence shown here is derived from an EMBL/GenBank/DDBJ whole genome shotgun (WGS) entry which is preliminary data.</text>
</comment>
<dbReference type="InterPro" id="IPR001789">
    <property type="entry name" value="Sig_transdc_resp-reg_receiver"/>
</dbReference>
<dbReference type="AlphaFoldDB" id="A0A3M9NJ66"/>
<dbReference type="InterPro" id="IPR046947">
    <property type="entry name" value="LytR-like"/>
</dbReference>
<dbReference type="EMBL" id="RJJR01000005">
    <property type="protein sequence ID" value="RNI37367.1"/>
    <property type="molecule type" value="Genomic_DNA"/>
</dbReference>
<dbReference type="InterPro" id="IPR011006">
    <property type="entry name" value="CheY-like_superfamily"/>
</dbReference>